<evidence type="ECO:0000313" key="2">
    <source>
        <dbReference type="Proteomes" id="UP000256964"/>
    </source>
</evidence>
<gene>
    <name evidence="1" type="ORF">OH76DRAFT_1305069</name>
</gene>
<dbReference type="AlphaFoldDB" id="A0A371CKV0"/>
<feature type="non-terminal residue" evidence="1">
    <location>
        <position position="1"/>
    </location>
</feature>
<dbReference type="InterPro" id="IPR043502">
    <property type="entry name" value="DNA/RNA_pol_sf"/>
</dbReference>
<protein>
    <submittedName>
        <fullName evidence="1">Uncharacterized protein</fullName>
    </submittedName>
</protein>
<keyword evidence="2" id="KW-1185">Reference proteome</keyword>
<dbReference type="Proteomes" id="UP000256964">
    <property type="component" value="Unassembled WGS sequence"/>
</dbReference>
<sequence length="82" mass="9238">PGIRRYIWEHALDVHRILHRLGHAGATISAKKIQMCKPDVVIVGQKCSLEGRTPEDAKVEKVLKWPQLRNVKDVRGFLGLCG</sequence>
<evidence type="ECO:0000313" key="1">
    <source>
        <dbReference type="EMBL" id="RDX40916.1"/>
    </source>
</evidence>
<proteinExistence type="predicted"/>
<accession>A0A371CKV0</accession>
<organism evidence="1 2">
    <name type="scientific">Lentinus brumalis</name>
    <dbReference type="NCBI Taxonomy" id="2498619"/>
    <lineage>
        <taxon>Eukaryota</taxon>
        <taxon>Fungi</taxon>
        <taxon>Dikarya</taxon>
        <taxon>Basidiomycota</taxon>
        <taxon>Agaricomycotina</taxon>
        <taxon>Agaricomycetes</taxon>
        <taxon>Polyporales</taxon>
        <taxon>Polyporaceae</taxon>
        <taxon>Lentinus</taxon>
    </lineage>
</organism>
<dbReference type="EMBL" id="KZ857531">
    <property type="protein sequence ID" value="RDX40916.1"/>
    <property type="molecule type" value="Genomic_DNA"/>
</dbReference>
<dbReference type="OrthoDB" id="3193212at2759"/>
<reference evidence="1 2" key="1">
    <citation type="journal article" date="2018" name="Biotechnol. Biofuels">
        <title>Integrative visual omics of the white-rot fungus Polyporus brumalis exposes the biotechnological potential of its oxidative enzymes for delignifying raw plant biomass.</title>
        <authorList>
            <person name="Miyauchi S."/>
            <person name="Rancon A."/>
            <person name="Drula E."/>
            <person name="Hage H."/>
            <person name="Chaduli D."/>
            <person name="Favel A."/>
            <person name="Grisel S."/>
            <person name="Henrissat B."/>
            <person name="Herpoel-Gimbert I."/>
            <person name="Ruiz-Duenas F.J."/>
            <person name="Chevret D."/>
            <person name="Hainaut M."/>
            <person name="Lin J."/>
            <person name="Wang M."/>
            <person name="Pangilinan J."/>
            <person name="Lipzen A."/>
            <person name="Lesage-Meessen L."/>
            <person name="Navarro D."/>
            <person name="Riley R."/>
            <person name="Grigoriev I.V."/>
            <person name="Zhou S."/>
            <person name="Raouche S."/>
            <person name="Rosso M.N."/>
        </authorList>
    </citation>
    <scope>NUCLEOTIDE SEQUENCE [LARGE SCALE GENOMIC DNA]</scope>
    <source>
        <strain evidence="1 2">BRFM 1820</strain>
    </source>
</reference>
<feature type="non-terminal residue" evidence="1">
    <location>
        <position position="82"/>
    </location>
</feature>
<dbReference type="SUPFAM" id="SSF56672">
    <property type="entry name" value="DNA/RNA polymerases"/>
    <property type="match status" value="1"/>
</dbReference>
<dbReference type="STRING" id="139420.A0A371CKV0"/>
<name>A0A371CKV0_9APHY</name>